<dbReference type="STRING" id="1121393.SAMN02745216_01162"/>
<evidence type="ECO:0000256" key="2">
    <source>
        <dbReference type="ARBA" id="ARBA00011771"/>
    </source>
</evidence>
<evidence type="ECO:0000256" key="5">
    <source>
        <dbReference type="ARBA" id="ARBA00022737"/>
    </source>
</evidence>
<dbReference type="PANTHER" id="PTHR43545:SF4">
    <property type="entry name" value="IRON-SULFUR PROTEIN"/>
    <property type="match status" value="1"/>
</dbReference>
<reference evidence="11" key="1">
    <citation type="submission" date="2016-11" db="EMBL/GenBank/DDBJ databases">
        <authorList>
            <person name="Varghese N."/>
            <person name="Submissions S."/>
        </authorList>
    </citation>
    <scope>NUCLEOTIDE SEQUENCE [LARGE SCALE GENOMIC DNA]</scope>
    <source>
        <strain evidence="11">DSM 16219</strain>
    </source>
</reference>
<dbReference type="InterPro" id="IPR051555">
    <property type="entry name" value="FDH_Electron_Transfer_Unit"/>
</dbReference>
<keyword evidence="6" id="KW-0408">Iron</keyword>
<dbReference type="InterPro" id="IPR006311">
    <property type="entry name" value="TAT_signal"/>
</dbReference>
<feature type="domain" description="4Fe-4S ferredoxin-type" evidence="9">
    <location>
        <begin position="147"/>
        <end position="176"/>
    </location>
</feature>
<comment type="subunit">
    <text evidence="2">Heterodimer of a large and a small subunit.</text>
</comment>
<proteinExistence type="predicted"/>
<dbReference type="Gene3D" id="3.30.70.20">
    <property type="match status" value="2"/>
</dbReference>
<protein>
    <submittedName>
        <fullName evidence="10">Tat (Twin-arginine translocation) pathway signal sequence</fullName>
    </submittedName>
</protein>
<evidence type="ECO:0000256" key="7">
    <source>
        <dbReference type="ARBA" id="ARBA00023014"/>
    </source>
</evidence>
<dbReference type="Proteomes" id="UP000183994">
    <property type="component" value="Unassembled WGS sequence"/>
</dbReference>
<keyword evidence="8" id="KW-0732">Signal</keyword>
<feature type="chain" id="PRO_5009918030" evidence="8">
    <location>
        <begin position="25"/>
        <end position="325"/>
    </location>
</feature>
<dbReference type="NCBIfam" id="TIGR01409">
    <property type="entry name" value="TAT_signal_seq"/>
    <property type="match status" value="1"/>
</dbReference>
<evidence type="ECO:0000259" key="9">
    <source>
        <dbReference type="PROSITE" id="PS51379"/>
    </source>
</evidence>
<dbReference type="EMBL" id="FQZU01000005">
    <property type="protein sequence ID" value="SHJ18999.1"/>
    <property type="molecule type" value="Genomic_DNA"/>
</dbReference>
<evidence type="ECO:0000256" key="6">
    <source>
        <dbReference type="ARBA" id="ARBA00023004"/>
    </source>
</evidence>
<dbReference type="Pfam" id="PF10518">
    <property type="entry name" value="TAT_signal"/>
    <property type="match status" value="1"/>
</dbReference>
<dbReference type="GO" id="GO:0046872">
    <property type="term" value="F:metal ion binding"/>
    <property type="evidence" value="ECO:0007669"/>
    <property type="project" value="UniProtKB-KW"/>
</dbReference>
<keyword evidence="7" id="KW-0411">Iron-sulfur</keyword>
<feature type="signal peptide" evidence="8">
    <location>
        <begin position="1"/>
        <end position="24"/>
    </location>
</feature>
<dbReference type="InterPro" id="IPR019546">
    <property type="entry name" value="TAT_signal_bac_arc"/>
</dbReference>
<name>A0A1M6HA72_9BACT</name>
<dbReference type="Pfam" id="PF00037">
    <property type="entry name" value="Fer4"/>
    <property type="match status" value="1"/>
</dbReference>
<dbReference type="GO" id="GO:0051539">
    <property type="term" value="F:4 iron, 4 sulfur cluster binding"/>
    <property type="evidence" value="ECO:0007669"/>
    <property type="project" value="UniProtKB-KW"/>
</dbReference>
<keyword evidence="5" id="KW-0677">Repeat</keyword>
<keyword evidence="4" id="KW-0479">Metal-binding</keyword>
<dbReference type="PANTHER" id="PTHR43545">
    <property type="entry name" value="FORMATE DEHYDROGENASE, NITRATE-INDUCIBLE, IRON-SULFUR SUBUNIT"/>
    <property type="match status" value="1"/>
</dbReference>
<keyword evidence="3" id="KW-0004">4Fe-4S</keyword>
<evidence type="ECO:0000256" key="1">
    <source>
        <dbReference type="ARBA" id="ARBA00004196"/>
    </source>
</evidence>
<dbReference type="RefSeq" id="WP_073473896.1">
    <property type="nucleotide sequence ID" value="NZ_FQZU01000005.1"/>
</dbReference>
<dbReference type="Pfam" id="PF13247">
    <property type="entry name" value="Fer4_11"/>
    <property type="match status" value="1"/>
</dbReference>
<evidence type="ECO:0000313" key="11">
    <source>
        <dbReference type="Proteomes" id="UP000183994"/>
    </source>
</evidence>
<dbReference type="OrthoDB" id="9789030at2"/>
<gene>
    <name evidence="10" type="ORF">SAMN02745216_01162</name>
</gene>
<evidence type="ECO:0000256" key="4">
    <source>
        <dbReference type="ARBA" id="ARBA00022723"/>
    </source>
</evidence>
<evidence type="ECO:0000313" key="10">
    <source>
        <dbReference type="EMBL" id="SHJ18999.1"/>
    </source>
</evidence>
<sequence>MGKISRRSFIKGSLAAAGALSVSAAPLPASAKGIGPGELATMLDIGKCIGCGACVEACRDSNEHKFPEPDKPFPKMYPPRVKTADWSEQRDVDDRLTPYNWLFIQYADVEIDGEQTTLTVPRRCMHCTNPPCADLCPFGAARKLKNGITRIHPDICLGGAKCKMVCPWDIPERQTGVGPYLQVLPNFAGNGVMFKCDRCYDLIEQGNLPACIEACPEDVQTIGPRDEIIAAAYARAKEINGYVYGDKENGGTNTIYVSPVPFDVLNEALDKGPGMPHMAPVPDSMANADTLAKAMILAPIAGLAAGFIKFTGGGKPSNPSNKKES</sequence>
<dbReference type="PROSITE" id="PS51379">
    <property type="entry name" value="4FE4S_FER_2"/>
    <property type="match status" value="2"/>
</dbReference>
<dbReference type="AlphaFoldDB" id="A0A1M6HA72"/>
<evidence type="ECO:0000256" key="3">
    <source>
        <dbReference type="ARBA" id="ARBA00022485"/>
    </source>
</evidence>
<feature type="domain" description="4Fe-4S ferredoxin-type" evidence="9">
    <location>
        <begin position="39"/>
        <end position="69"/>
    </location>
</feature>
<dbReference type="InterPro" id="IPR017896">
    <property type="entry name" value="4Fe4S_Fe-S-bd"/>
</dbReference>
<dbReference type="PROSITE" id="PS51318">
    <property type="entry name" value="TAT"/>
    <property type="match status" value="1"/>
</dbReference>
<organism evidence="10 11">
    <name type="scientific">Desulfatibacillum alkenivorans DSM 16219</name>
    <dbReference type="NCBI Taxonomy" id="1121393"/>
    <lineage>
        <taxon>Bacteria</taxon>
        <taxon>Pseudomonadati</taxon>
        <taxon>Thermodesulfobacteriota</taxon>
        <taxon>Desulfobacteria</taxon>
        <taxon>Desulfobacterales</taxon>
        <taxon>Desulfatibacillaceae</taxon>
        <taxon>Desulfatibacillum</taxon>
    </lineage>
</organism>
<dbReference type="GO" id="GO:0030313">
    <property type="term" value="C:cell envelope"/>
    <property type="evidence" value="ECO:0007669"/>
    <property type="project" value="UniProtKB-SubCell"/>
</dbReference>
<comment type="subcellular location">
    <subcellularLocation>
        <location evidence="1">Cell envelope</location>
    </subcellularLocation>
</comment>
<accession>A0A1M6HA72</accession>
<keyword evidence="11" id="KW-1185">Reference proteome</keyword>
<evidence type="ECO:0000256" key="8">
    <source>
        <dbReference type="SAM" id="SignalP"/>
    </source>
</evidence>
<dbReference type="SUPFAM" id="SSF54862">
    <property type="entry name" value="4Fe-4S ferredoxins"/>
    <property type="match status" value="1"/>
</dbReference>